<organism evidence="11 12">
    <name type="scientific">Hymenobacter montanus</name>
    <dbReference type="NCBI Taxonomy" id="2771359"/>
    <lineage>
        <taxon>Bacteria</taxon>
        <taxon>Pseudomonadati</taxon>
        <taxon>Bacteroidota</taxon>
        <taxon>Cytophagia</taxon>
        <taxon>Cytophagales</taxon>
        <taxon>Hymenobacteraceae</taxon>
        <taxon>Hymenobacter</taxon>
    </lineage>
</organism>
<dbReference type="GO" id="GO:0043953">
    <property type="term" value="P:protein transport by the Tat complex"/>
    <property type="evidence" value="ECO:0007669"/>
    <property type="project" value="UniProtKB-UniRule"/>
</dbReference>
<evidence type="ECO:0000256" key="2">
    <source>
        <dbReference type="ARBA" id="ARBA00022448"/>
    </source>
</evidence>
<keyword evidence="3 9" id="KW-1003">Cell membrane</keyword>
<comment type="similarity">
    <text evidence="9">Belongs to the TatA/E family.</text>
</comment>
<keyword evidence="4 9" id="KW-0812">Transmembrane</keyword>
<comment type="caution">
    <text evidence="11">The sequence shown here is derived from an EMBL/GenBank/DDBJ whole genome shotgun (WGS) entry which is preliminary data.</text>
</comment>
<dbReference type="EMBL" id="JACXAD010000028">
    <property type="protein sequence ID" value="MBD2770083.1"/>
    <property type="molecule type" value="Genomic_DNA"/>
</dbReference>
<dbReference type="Pfam" id="PF02416">
    <property type="entry name" value="TatA_B_E"/>
    <property type="match status" value="1"/>
</dbReference>
<gene>
    <name evidence="9 11" type="primary">tatA</name>
    <name evidence="11" type="ORF">IC235_19520</name>
</gene>
<dbReference type="GO" id="GO:0008320">
    <property type="term" value="F:protein transmembrane transporter activity"/>
    <property type="evidence" value="ECO:0007669"/>
    <property type="project" value="UniProtKB-UniRule"/>
</dbReference>
<evidence type="ECO:0000256" key="6">
    <source>
        <dbReference type="ARBA" id="ARBA00022989"/>
    </source>
</evidence>
<comment type="function">
    <text evidence="9">Part of the twin-arginine translocation (Tat) system that transports large folded proteins containing a characteristic twin-arginine motif in their signal peptide across membranes. TatA could form the protein-conducting channel of the Tat system.</text>
</comment>
<evidence type="ECO:0000256" key="10">
    <source>
        <dbReference type="SAM" id="MobiDB-lite"/>
    </source>
</evidence>
<feature type="transmembrane region" description="Helical" evidence="9">
    <location>
        <begin position="6"/>
        <end position="27"/>
    </location>
</feature>
<keyword evidence="5 9" id="KW-0653">Protein transport</keyword>
<evidence type="ECO:0000256" key="3">
    <source>
        <dbReference type="ARBA" id="ARBA00022475"/>
    </source>
</evidence>
<dbReference type="AlphaFoldDB" id="A0A927BHN5"/>
<reference evidence="11" key="1">
    <citation type="submission" date="2020-09" db="EMBL/GenBank/DDBJ databases">
        <authorList>
            <person name="Kim M.K."/>
        </authorList>
    </citation>
    <scope>NUCLEOTIDE SEQUENCE</scope>
    <source>
        <strain evidence="11">BT664</strain>
    </source>
</reference>
<protein>
    <recommendedName>
        <fullName evidence="9">Sec-independent protein translocase protein TatA</fullName>
    </recommendedName>
</protein>
<dbReference type="PRINTS" id="PR01506">
    <property type="entry name" value="TATBPROTEIN"/>
</dbReference>
<keyword evidence="2 9" id="KW-0813">Transport</keyword>
<evidence type="ECO:0000256" key="9">
    <source>
        <dbReference type="HAMAP-Rule" id="MF_00236"/>
    </source>
</evidence>
<dbReference type="PANTHER" id="PTHR42982">
    <property type="entry name" value="SEC-INDEPENDENT PROTEIN TRANSLOCASE PROTEIN TATA"/>
    <property type="match status" value="1"/>
</dbReference>
<evidence type="ECO:0000313" key="11">
    <source>
        <dbReference type="EMBL" id="MBD2770083.1"/>
    </source>
</evidence>
<keyword evidence="6 9" id="KW-1133">Transmembrane helix</keyword>
<evidence type="ECO:0000313" key="12">
    <source>
        <dbReference type="Proteomes" id="UP000612233"/>
    </source>
</evidence>
<name>A0A927BHN5_9BACT</name>
<dbReference type="PANTHER" id="PTHR42982:SF1">
    <property type="entry name" value="SEC-INDEPENDENT PROTEIN TRANSLOCASE PROTEIN TATA"/>
    <property type="match status" value="1"/>
</dbReference>
<sequence>MQPLILFLGDIGGSELMLIMVVILVFFGANKIPELARGLGKGIREFKDASSEIRREFEQADQPQPPRPGGYGTPNHYPGQDPYSAPAPAAPAAESGSGFDPWAAPATASIPSPATSGPPSEQNADEPAAPVAPSLPPNRAPEGTQPRQPYIPASSTPNA</sequence>
<comment type="subunit">
    <text evidence="9">Forms a complex with TatC.</text>
</comment>
<feature type="compositionally biased region" description="Low complexity" evidence="10">
    <location>
        <begin position="103"/>
        <end position="120"/>
    </location>
</feature>
<dbReference type="GO" id="GO:0033281">
    <property type="term" value="C:TAT protein transport complex"/>
    <property type="evidence" value="ECO:0007669"/>
    <property type="project" value="UniProtKB-UniRule"/>
</dbReference>
<keyword evidence="8 9" id="KW-0472">Membrane</keyword>
<keyword evidence="7 9" id="KW-0811">Translocation</keyword>
<dbReference type="InterPro" id="IPR006312">
    <property type="entry name" value="TatA/E"/>
</dbReference>
<dbReference type="NCBIfam" id="TIGR01411">
    <property type="entry name" value="tatAE"/>
    <property type="match status" value="1"/>
</dbReference>
<comment type="subcellular location">
    <subcellularLocation>
        <location evidence="1 9">Cell membrane</location>
        <topology evidence="1 9">Single-pass membrane protein</topology>
    </subcellularLocation>
</comment>
<keyword evidence="12" id="KW-1185">Reference proteome</keyword>
<dbReference type="Gene3D" id="1.20.5.3310">
    <property type="match status" value="1"/>
</dbReference>
<dbReference type="Proteomes" id="UP000612233">
    <property type="component" value="Unassembled WGS sequence"/>
</dbReference>
<evidence type="ECO:0000256" key="7">
    <source>
        <dbReference type="ARBA" id="ARBA00023010"/>
    </source>
</evidence>
<dbReference type="HAMAP" id="MF_00236">
    <property type="entry name" value="TatA_E"/>
    <property type="match status" value="1"/>
</dbReference>
<evidence type="ECO:0000256" key="1">
    <source>
        <dbReference type="ARBA" id="ARBA00004162"/>
    </source>
</evidence>
<dbReference type="RefSeq" id="WP_191006894.1">
    <property type="nucleotide sequence ID" value="NZ_JACXAD010000028.1"/>
</dbReference>
<feature type="region of interest" description="Disordered" evidence="10">
    <location>
        <begin position="50"/>
        <end position="159"/>
    </location>
</feature>
<evidence type="ECO:0000256" key="4">
    <source>
        <dbReference type="ARBA" id="ARBA00022692"/>
    </source>
</evidence>
<evidence type="ECO:0000256" key="5">
    <source>
        <dbReference type="ARBA" id="ARBA00022927"/>
    </source>
</evidence>
<accession>A0A927BHN5</accession>
<dbReference type="InterPro" id="IPR003369">
    <property type="entry name" value="TatA/B/E"/>
</dbReference>
<proteinExistence type="inferred from homology"/>
<evidence type="ECO:0000256" key="8">
    <source>
        <dbReference type="ARBA" id="ARBA00023136"/>
    </source>
</evidence>